<reference evidence="1 2" key="1">
    <citation type="submission" date="2010-07" db="EMBL/GenBank/DDBJ databases">
        <title>The draft genome of Paenibacillus curdlanolyticus YK9.</title>
        <authorList>
            <consortium name="US DOE Joint Genome Institute (JGI-PGF)"/>
            <person name="Lucas S."/>
            <person name="Copeland A."/>
            <person name="Lapidus A."/>
            <person name="Cheng J.-F."/>
            <person name="Bruce D."/>
            <person name="Goodwin L."/>
            <person name="Pitluck S."/>
            <person name="Land M.L."/>
            <person name="Hauser L."/>
            <person name="Chang Y.-J."/>
            <person name="Jeffries C."/>
            <person name="Anderson I.J."/>
            <person name="Johnson E."/>
            <person name="Loganathan U."/>
            <person name="Mulhopadhyay B."/>
            <person name="Kyrpides N."/>
            <person name="Woyke T.J."/>
        </authorList>
    </citation>
    <scope>NUCLEOTIDE SEQUENCE [LARGE SCALE GENOMIC DNA]</scope>
    <source>
        <strain evidence="1 2">YK9</strain>
    </source>
</reference>
<dbReference type="RefSeq" id="WP_006036500.1">
    <property type="nucleotide sequence ID" value="NZ_AEDD01000001.1"/>
</dbReference>
<protein>
    <submittedName>
        <fullName evidence="1">Uncharacterized protein</fullName>
    </submittedName>
</protein>
<accession>E0I3V8</accession>
<organism evidence="1 2">
    <name type="scientific">Paenibacillus curdlanolyticus YK9</name>
    <dbReference type="NCBI Taxonomy" id="717606"/>
    <lineage>
        <taxon>Bacteria</taxon>
        <taxon>Bacillati</taxon>
        <taxon>Bacillota</taxon>
        <taxon>Bacilli</taxon>
        <taxon>Bacillales</taxon>
        <taxon>Paenibacillaceae</taxon>
        <taxon>Paenibacillus</taxon>
    </lineage>
</organism>
<evidence type="ECO:0000313" key="2">
    <source>
        <dbReference type="Proteomes" id="UP000005387"/>
    </source>
</evidence>
<sequence>MRKLIYDKAMHFSVLTYEKLAGKGELLISIINELLDTFVKPHNIELKIDIQKYDLRYTKMKLNDKNLKKVYSLLEKGEVLSLIMNDNPNGSMPFYPEDDDDDRAFEVIPRIVLGVNCYDAEPVPVGKYNEITLSLSEKLFEGTIPIEIQEQMIAAFKSIIKKTNGVTGSISYDTRVAAPKGATYFEGFHNILPFQNPSFNDHIRGYFWANWLSASHIERLGGIEGVSSHSPCYKIEIMEVNGQQGAYLQLTPDINAYDDEKLSALRTYLLPLLFFGDPQSPKNNTYKPGEVHRLVER</sequence>
<evidence type="ECO:0000313" key="1">
    <source>
        <dbReference type="EMBL" id="EFM12972.1"/>
    </source>
</evidence>
<name>E0I3V8_9BACL</name>
<dbReference type="EMBL" id="AEDD01000001">
    <property type="protein sequence ID" value="EFM12972.1"/>
    <property type="molecule type" value="Genomic_DNA"/>
</dbReference>
<dbReference type="OrthoDB" id="2598308at2"/>
<keyword evidence="2" id="KW-1185">Reference proteome</keyword>
<dbReference type="AlphaFoldDB" id="E0I3V8"/>
<proteinExistence type="predicted"/>
<dbReference type="Proteomes" id="UP000005387">
    <property type="component" value="Unassembled WGS sequence"/>
</dbReference>
<gene>
    <name evidence="1" type="ORF">PaecuDRAFT_0483</name>
</gene>